<dbReference type="SMART" id="SM00052">
    <property type="entry name" value="EAL"/>
    <property type="match status" value="1"/>
</dbReference>
<feature type="domain" description="Response regulatory" evidence="3">
    <location>
        <begin position="5"/>
        <end position="126"/>
    </location>
</feature>
<dbReference type="InterPro" id="IPR011006">
    <property type="entry name" value="CheY-like_superfamily"/>
</dbReference>
<dbReference type="Gene3D" id="3.20.20.450">
    <property type="entry name" value="EAL domain"/>
    <property type="match status" value="1"/>
</dbReference>
<dbReference type="SUPFAM" id="SSF141868">
    <property type="entry name" value="EAL domain-like"/>
    <property type="match status" value="1"/>
</dbReference>
<reference evidence="5 6" key="1">
    <citation type="submission" date="2016-12" db="EMBL/GenBank/DDBJ databases">
        <authorList>
            <person name="Song W.-J."/>
            <person name="Kurnit D.M."/>
        </authorList>
    </citation>
    <scope>NUCLEOTIDE SEQUENCE [LARGE SCALE GENOMIC DNA]</scope>
    <source>
        <strain evidence="5 6">PCL1601</strain>
    </source>
</reference>
<feature type="region of interest" description="Disordered" evidence="2">
    <location>
        <begin position="128"/>
        <end position="147"/>
    </location>
</feature>
<dbReference type="OrthoDB" id="9812358at2"/>
<dbReference type="InterPro" id="IPR050706">
    <property type="entry name" value="Cyclic-di-GMP_PDE-like"/>
</dbReference>
<dbReference type="Pfam" id="PF00563">
    <property type="entry name" value="EAL"/>
    <property type="match status" value="1"/>
</dbReference>
<dbReference type="CDD" id="cd01948">
    <property type="entry name" value="EAL"/>
    <property type="match status" value="1"/>
</dbReference>
<gene>
    <name evidence="5" type="ORF">BTN82_12530</name>
</gene>
<comment type="caution">
    <text evidence="5">The sequence shown here is derived from an EMBL/GenBank/DDBJ whole genome shotgun (WGS) entry which is preliminary data.</text>
</comment>
<sequence>MCSPSVLVLEDQSFQRGALVTALQHLGVDDILQAADSERALTQIDRAGGVDIVFCDLSNTAVNCLDFLTQVAESGLVRAVALCSELKPELRRAVEQMTCLSGLQMLGVMSKPTQLYALQEILSRYSRRRPTPDVESSPHSRLPSEEDVRRGLAEGEFKAWFQPKFDLNTGAVAGAEALVRWQHPVRGLLLPKDFLAAVLAYDLIDDMLKQMLEQGMSLLNALRRSGLALELAFNLHASQLARNDLIEHIEQLLKGHGFPGWTLLFEVAENGLLDVPRTTRENLQRLRMMGCSLSIDDFGMGFSSLTLLCQLPFNQLKLDGQLVRSIEAPRTHAMVTSTVALARALNMSLVIEGVGSQVIRDGLVAMGCSFGQGFHLARPMEAQRFLRWLQEPDSPT</sequence>
<evidence type="ECO:0000256" key="1">
    <source>
        <dbReference type="PROSITE-ProRule" id="PRU00169"/>
    </source>
</evidence>
<feature type="modified residue" description="4-aspartylphosphate" evidence="1">
    <location>
        <position position="56"/>
    </location>
</feature>
<dbReference type="GO" id="GO:0071111">
    <property type="term" value="F:cyclic-guanylate-specific phosphodiesterase activity"/>
    <property type="evidence" value="ECO:0007669"/>
    <property type="project" value="InterPro"/>
</dbReference>
<evidence type="ECO:0000259" key="3">
    <source>
        <dbReference type="PROSITE" id="PS50110"/>
    </source>
</evidence>
<organism evidence="5 6">
    <name type="scientific">Pseudomonas chlororaphis</name>
    <dbReference type="NCBI Taxonomy" id="587753"/>
    <lineage>
        <taxon>Bacteria</taxon>
        <taxon>Pseudomonadati</taxon>
        <taxon>Pseudomonadota</taxon>
        <taxon>Gammaproteobacteria</taxon>
        <taxon>Pseudomonadales</taxon>
        <taxon>Pseudomonadaceae</taxon>
        <taxon>Pseudomonas</taxon>
    </lineage>
</organism>
<evidence type="ECO:0000259" key="4">
    <source>
        <dbReference type="PROSITE" id="PS50883"/>
    </source>
</evidence>
<dbReference type="AlphaFoldDB" id="A0A1Q8EQ31"/>
<name>A0A1Q8EQ31_9PSED</name>
<dbReference type="GO" id="GO:0000160">
    <property type="term" value="P:phosphorelay signal transduction system"/>
    <property type="evidence" value="ECO:0007669"/>
    <property type="project" value="InterPro"/>
</dbReference>
<dbReference type="EMBL" id="MSCT01000010">
    <property type="protein sequence ID" value="OLF53903.1"/>
    <property type="molecule type" value="Genomic_DNA"/>
</dbReference>
<dbReference type="InterPro" id="IPR001633">
    <property type="entry name" value="EAL_dom"/>
</dbReference>
<dbReference type="PROSITE" id="PS50883">
    <property type="entry name" value="EAL"/>
    <property type="match status" value="1"/>
</dbReference>
<dbReference type="Gene3D" id="3.40.50.2300">
    <property type="match status" value="1"/>
</dbReference>
<accession>A0A1Q8EQ31</accession>
<dbReference type="Proteomes" id="UP000185578">
    <property type="component" value="Unassembled WGS sequence"/>
</dbReference>
<dbReference type="PROSITE" id="PS50110">
    <property type="entry name" value="RESPONSE_REGULATORY"/>
    <property type="match status" value="1"/>
</dbReference>
<dbReference type="InterPro" id="IPR035919">
    <property type="entry name" value="EAL_sf"/>
</dbReference>
<evidence type="ECO:0000313" key="6">
    <source>
        <dbReference type="Proteomes" id="UP000185578"/>
    </source>
</evidence>
<dbReference type="SUPFAM" id="SSF52172">
    <property type="entry name" value="CheY-like"/>
    <property type="match status" value="1"/>
</dbReference>
<dbReference type="PANTHER" id="PTHR33121">
    <property type="entry name" value="CYCLIC DI-GMP PHOSPHODIESTERASE PDEF"/>
    <property type="match status" value="1"/>
</dbReference>
<dbReference type="InterPro" id="IPR001789">
    <property type="entry name" value="Sig_transdc_resp-reg_receiver"/>
</dbReference>
<evidence type="ECO:0000256" key="2">
    <source>
        <dbReference type="SAM" id="MobiDB-lite"/>
    </source>
</evidence>
<protein>
    <submittedName>
        <fullName evidence="5">Diguanylate phosphodiesterase</fullName>
    </submittedName>
</protein>
<proteinExistence type="predicted"/>
<feature type="domain" description="EAL" evidence="4">
    <location>
        <begin position="141"/>
        <end position="393"/>
    </location>
</feature>
<evidence type="ECO:0000313" key="5">
    <source>
        <dbReference type="EMBL" id="OLF53903.1"/>
    </source>
</evidence>
<keyword evidence="1" id="KW-0597">Phosphoprotein</keyword>
<feature type="compositionally biased region" description="Basic and acidic residues" evidence="2">
    <location>
        <begin position="130"/>
        <end position="147"/>
    </location>
</feature>
<dbReference type="PANTHER" id="PTHR33121:SF70">
    <property type="entry name" value="SIGNALING PROTEIN YKOW"/>
    <property type="match status" value="1"/>
</dbReference>